<gene>
    <name evidence="3" type="ORF">LY89DRAFT_691170</name>
</gene>
<dbReference type="AlphaFoldDB" id="A0A132B7S6"/>
<dbReference type="SMART" id="SM00257">
    <property type="entry name" value="LysM"/>
    <property type="match status" value="1"/>
</dbReference>
<evidence type="ECO:0000313" key="4">
    <source>
        <dbReference type="Proteomes" id="UP000070700"/>
    </source>
</evidence>
<keyword evidence="1" id="KW-0812">Transmembrane</keyword>
<sequence>MERQSWQYLLPLLFPLAVLLYLYQFLGSNSSSPEPMQCGENSVVYSVKPDESCWAIASERGVTVADLMKLNPHMDCEVLKVGEMICVPSVE</sequence>
<accession>A0A132B7S6</accession>
<feature type="transmembrane region" description="Helical" evidence="1">
    <location>
        <begin position="6"/>
        <end position="26"/>
    </location>
</feature>
<dbReference type="PROSITE" id="PS51782">
    <property type="entry name" value="LYSM"/>
    <property type="match status" value="1"/>
</dbReference>
<dbReference type="OrthoDB" id="2107166at2759"/>
<dbReference type="SUPFAM" id="SSF54106">
    <property type="entry name" value="LysM domain"/>
    <property type="match status" value="1"/>
</dbReference>
<evidence type="ECO:0000313" key="3">
    <source>
        <dbReference type="EMBL" id="KUJ08303.1"/>
    </source>
</evidence>
<dbReference type="InterPro" id="IPR018392">
    <property type="entry name" value="LysM"/>
</dbReference>
<dbReference type="Gene3D" id="3.10.350.10">
    <property type="entry name" value="LysM domain"/>
    <property type="match status" value="1"/>
</dbReference>
<evidence type="ECO:0000256" key="1">
    <source>
        <dbReference type="SAM" id="Phobius"/>
    </source>
</evidence>
<dbReference type="GeneID" id="28825972"/>
<keyword evidence="4" id="KW-1185">Reference proteome</keyword>
<dbReference type="RefSeq" id="XP_018062658.1">
    <property type="nucleotide sequence ID" value="XM_018216246.1"/>
</dbReference>
<keyword evidence="1" id="KW-0472">Membrane</keyword>
<dbReference type="KEGG" id="psco:LY89DRAFT_691170"/>
<organism evidence="3 4">
    <name type="scientific">Mollisia scopiformis</name>
    <name type="common">Conifer needle endophyte fungus</name>
    <name type="synonym">Phialocephala scopiformis</name>
    <dbReference type="NCBI Taxonomy" id="149040"/>
    <lineage>
        <taxon>Eukaryota</taxon>
        <taxon>Fungi</taxon>
        <taxon>Dikarya</taxon>
        <taxon>Ascomycota</taxon>
        <taxon>Pezizomycotina</taxon>
        <taxon>Leotiomycetes</taxon>
        <taxon>Helotiales</taxon>
        <taxon>Mollisiaceae</taxon>
        <taxon>Mollisia</taxon>
    </lineage>
</organism>
<dbReference type="EMBL" id="KQ947436">
    <property type="protein sequence ID" value="KUJ08303.1"/>
    <property type="molecule type" value="Genomic_DNA"/>
</dbReference>
<evidence type="ECO:0000259" key="2">
    <source>
        <dbReference type="PROSITE" id="PS51782"/>
    </source>
</evidence>
<feature type="domain" description="LysM" evidence="2">
    <location>
        <begin position="43"/>
        <end position="87"/>
    </location>
</feature>
<name>A0A132B7S6_MOLSC</name>
<dbReference type="InterPro" id="IPR036779">
    <property type="entry name" value="LysM_dom_sf"/>
</dbReference>
<proteinExistence type="predicted"/>
<dbReference type="Proteomes" id="UP000070700">
    <property type="component" value="Unassembled WGS sequence"/>
</dbReference>
<dbReference type="CDD" id="cd00118">
    <property type="entry name" value="LysM"/>
    <property type="match status" value="1"/>
</dbReference>
<keyword evidence="1" id="KW-1133">Transmembrane helix</keyword>
<dbReference type="InParanoid" id="A0A132B7S6"/>
<protein>
    <recommendedName>
        <fullName evidence="2">LysM domain-containing protein</fullName>
    </recommendedName>
</protein>
<dbReference type="Pfam" id="PF01476">
    <property type="entry name" value="LysM"/>
    <property type="match status" value="1"/>
</dbReference>
<reference evidence="3 4" key="1">
    <citation type="submission" date="2015-10" db="EMBL/GenBank/DDBJ databases">
        <title>Full genome of DAOMC 229536 Phialocephala scopiformis, a fungal endophyte of spruce producing the potent anti-insectan compound rugulosin.</title>
        <authorList>
            <consortium name="DOE Joint Genome Institute"/>
            <person name="Walker A.K."/>
            <person name="Frasz S.L."/>
            <person name="Seifert K.A."/>
            <person name="Miller J.D."/>
            <person name="Mondo S.J."/>
            <person name="Labutti K."/>
            <person name="Lipzen A."/>
            <person name="Dockter R."/>
            <person name="Kennedy M."/>
            <person name="Grigoriev I.V."/>
            <person name="Spatafora J.W."/>
        </authorList>
    </citation>
    <scope>NUCLEOTIDE SEQUENCE [LARGE SCALE GENOMIC DNA]</scope>
    <source>
        <strain evidence="3 4">CBS 120377</strain>
    </source>
</reference>